<protein>
    <recommendedName>
        <fullName evidence="6">Zinc-finger domain-containing protein</fullName>
    </recommendedName>
</protein>
<feature type="compositionally biased region" description="Basic and acidic residues" evidence="5">
    <location>
        <begin position="22"/>
        <end position="33"/>
    </location>
</feature>
<keyword evidence="2" id="KW-0805">Transcription regulation</keyword>
<evidence type="ECO:0000313" key="7">
    <source>
        <dbReference type="EMBL" id="KAL0085223.1"/>
    </source>
</evidence>
<evidence type="ECO:0000256" key="2">
    <source>
        <dbReference type="ARBA" id="ARBA00023015"/>
    </source>
</evidence>
<keyword evidence="8" id="KW-1185">Reference proteome</keyword>
<feature type="region of interest" description="Disordered" evidence="5">
    <location>
        <begin position="1"/>
        <end position="33"/>
    </location>
</feature>
<keyword evidence="3" id="KW-0804">Transcription</keyword>
<evidence type="ECO:0000256" key="3">
    <source>
        <dbReference type="ARBA" id="ARBA00023163"/>
    </source>
</evidence>
<dbReference type="InterPro" id="IPR018866">
    <property type="entry name" value="Znf-4CXXC_R1"/>
</dbReference>
<keyword evidence="4" id="KW-0539">Nucleus</keyword>
<name>A0ABR3AYV1_PHYBL</name>
<gene>
    <name evidence="7" type="ORF">J3Q64DRAFT_1746130</name>
</gene>
<proteinExistence type="predicted"/>
<reference evidence="7 8" key="1">
    <citation type="submission" date="2024-04" db="EMBL/GenBank/DDBJ databases">
        <title>Symmetric and asymmetric DNA N6-adenine methylation regulates different biological responses in Mucorales.</title>
        <authorList>
            <consortium name="Lawrence Berkeley National Laboratory"/>
            <person name="Lax C."/>
            <person name="Mondo S.J."/>
            <person name="Osorio-Concepcion M."/>
            <person name="Muszewska A."/>
            <person name="Corrochano-Luque M."/>
            <person name="Gutierrez G."/>
            <person name="Riley R."/>
            <person name="Lipzen A."/>
            <person name="Guo J."/>
            <person name="Hundley H."/>
            <person name="Amirebrahimi M."/>
            <person name="Ng V."/>
            <person name="Lorenzo-Gutierrez D."/>
            <person name="Binder U."/>
            <person name="Yang J."/>
            <person name="Song Y."/>
            <person name="Canovas D."/>
            <person name="Navarro E."/>
            <person name="Freitag M."/>
            <person name="Gabaldon T."/>
            <person name="Grigoriev I.V."/>
            <person name="Corrochano L.M."/>
            <person name="Nicolas F.E."/>
            <person name="Garre V."/>
        </authorList>
    </citation>
    <scope>NUCLEOTIDE SEQUENCE [LARGE SCALE GENOMIC DNA]</scope>
    <source>
        <strain evidence="7 8">L51</strain>
    </source>
</reference>
<comment type="caution">
    <text evidence="7">The sequence shown here is derived from an EMBL/GenBank/DDBJ whole genome shotgun (WGS) entry which is preliminary data.</text>
</comment>
<comment type="subcellular location">
    <subcellularLocation>
        <location evidence="1">Nucleus</location>
    </subcellularLocation>
</comment>
<evidence type="ECO:0000259" key="6">
    <source>
        <dbReference type="Pfam" id="PF10497"/>
    </source>
</evidence>
<evidence type="ECO:0000313" key="8">
    <source>
        <dbReference type="Proteomes" id="UP001448207"/>
    </source>
</evidence>
<dbReference type="Proteomes" id="UP001448207">
    <property type="component" value="Unassembled WGS sequence"/>
</dbReference>
<dbReference type="Pfam" id="PF10497">
    <property type="entry name" value="zf-4CXXC_R1"/>
    <property type="match status" value="1"/>
</dbReference>
<accession>A0ABR3AYV1</accession>
<evidence type="ECO:0000256" key="1">
    <source>
        <dbReference type="ARBA" id="ARBA00004123"/>
    </source>
</evidence>
<sequence>MLDTFSGPEQGKKRSSPSQSSKKRETITELRRSLRAEGSPVSYEFYTSFKDITFRNYIKKGRSEFADSCHQCRTKSDLKKVQCTAIRKYTGMRCSFKWDKSCLLKYNQKLNVALNNPKWRCPVCEGRCDCSRCRIKRGLRPYGNSWRIIRCTDTDDEDEDISGDKSVSIECNEDGNKAQAALFVTKPIVRERRKTAIYNRKYNFSRSIEVPKENSMDHSKKATYSLKKETRPLKILIKNSLKLDSILDQKMKDLTMKISQ</sequence>
<organism evidence="7 8">
    <name type="scientific">Phycomyces blakesleeanus</name>
    <dbReference type="NCBI Taxonomy" id="4837"/>
    <lineage>
        <taxon>Eukaryota</taxon>
        <taxon>Fungi</taxon>
        <taxon>Fungi incertae sedis</taxon>
        <taxon>Mucoromycota</taxon>
        <taxon>Mucoromycotina</taxon>
        <taxon>Mucoromycetes</taxon>
        <taxon>Mucorales</taxon>
        <taxon>Phycomycetaceae</taxon>
        <taxon>Phycomyces</taxon>
    </lineage>
</organism>
<evidence type="ECO:0000256" key="4">
    <source>
        <dbReference type="ARBA" id="ARBA00023242"/>
    </source>
</evidence>
<dbReference type="EMBL" id="JBCLYO010000011">
    <property type="protein sequence ID" value="KAL0085223.1"/>
    <property type="molecule type" value="Genomic_DNA"/>
</dbReference>
<feature type="domain" description="Zinc-finger" evidence="6">
    <location>
        <begin position="64"/>
        <end position="147"/>
    </location>
</feature>
<evidence type="ECO:0000256" key="5">
    <source>
        <dbReference type="SAM" id="MobiDB-lite"/>
    </source>
</evidence>